<evidence type="ECO:0000256" key="1">
    <source>
        <dbReference type="SAM" id="MobiDB-lite"/>
    </source>
</evidence>
<dbReference type="EMBL" id="JAEFBK010000008">
    <property type="protein sequence ID" value="KAG7579361.1"/>
    <property type="molecule type" value="Genomic_DNA"/>
</dbReference>
<accession>A0A8T2AYH0</accession>
<evidence type="ECO:0000313" key="2">
    <source>
        <dbReference type="EMBL" id="KAG7579361.1"/>
    </source>
</evidence>
<organism evidence="2 3">
    <name type="scientific">Arabidopsis thaliana x Arabidopsis arenosa</name>
    <dbReference type="NCBI Taxonomy" id="1240361"/>
    <lineage>
        <taxon>Eukaryota</taxon>
        <taxon>Viridiplantae</taxon>
        <taxon>Streptophyta</taxon>
        <taxon>Embryophyta</taxon>
        <taxon>Tracheophyta</taxon>
        <taxon>Spermatophyta</taxon>
        <taxon>Magnoliopsida</taxon>
        <taxon>eudicotyledons</taxon>
        <taxon>Gunneridae</taxon>
        <taxon>Pentapetalae</taxon>
        <taxon>rosids</taxon>
        <taxon>malvids</taxon>
        <taxon>Brassicales</taxon>
        <taxon>Brassicaceae</taxon>
        <taxon>Camelineae</taxon>
        <taxon>Arabidopsis</taxon>
    </lineage>
</organism>
<dbReference type="Proteomes" id="UP000694240">
    <property type="component" value="Chromosome 8"/>
</dbReference>
<proteinExistence type="predicted"/>
<dbReference type="AlphaFoldDB" id="A0A8T2AYH0"/>
<evidence type="ECO:0000313" key="3">
    <source>
        <dbReference type="Proteomes" id="UP000694240"/>
    </source>
</evidence>
<name>A0A8T2AYH0_9BRAS</name>
<protein>
    <submittedName>
        <fullName evidence="2">Uncharacterized protein</fullName>
    </submittedName>
</protein>
<sequence length="485" mass="54348">MIQRFRKWLPLFGNDIFLGKSLPNLCLGFLYRLAPRVVYSEITSSCFGEAGSGCVIRSARAAQLVLLSSGCSARSLGLYGAMAQKKKKRAKKVKKPDPPGSTLFTEDSLRDLRAQFDFSEGVTLRLPTPSERADSPPEGFLLCTRDFLLLLSLFPIPRPIVKPSPERIPDDFFNTHEELAARKCHWLKHFTRERVERGLKLLHGVPCPSSSTSSDQRANFFVEMQGAKMTLREKKAAEKKTVEDKKALEAIFKPQTPPEVTDEAEGNVVDRVPEVKNTSVVVGLPAGEQAKLKGKRTRGEHFGDKKKRSKRNCNDSRPIFKDKVASANLIASCAWPLLSALENLVDTEKYGETSANFLKAFSSMNTMVHSYDSAACKCEAAKERFEIARIEAESKQQTASFSAVVRIQTDMLSQQLVPIQTHQRSAPLEDSGRRVVKPGLESDFWTQLEQMAKIYAQEQRKILLHLEVQQSSEALDKRPVVHPVW</sequence>
<keyword evidence="3" id="KW-1185">Reference proteome</keyword>
<gene>
    <name evidence="2" type="ORF">ISN45_Aa03g035200</name>
</gene>
<reference evidence="2 3" key="1">
    <citation type="submission" date="2020-12" db="EMBL/GenBank/DDBJ databases">
        <title>Concerted genomic and epigenomic changes stabilize Arabidopsis allopolyploids.</title>
        <authorList>
            <person name="Chen Z."/>
        </authorList>
    </citation>
    <scope>NUCLEOTIDE SEQUENCE [LARGE SCALE GENOMIC DNA]</scope>
    <source>
        <strain evidence="2">Allo738</strain>
        <tissue evidence="2">Leaf</tissue>
    </source>
</reference>
<feature type="region of interest" description="Disordered" evidence="1">
    <location>
        <begin position="293"/>
        <end position="315"/>
    </location>
</feature>
<comment type="caution">
    <text evidence="2">The sequence shown here is derived from an EMBL/GenBank/DDBJ whole genome shotgun (WGS) entry which is preliminary data.</text>
</comment>